<keyword evidence="3" id="KW-1185">Reference proteome</keyword>
<dbReference type="PANTHER" id="PTHR46769">
    <property type="entry name" value="POLYCYSTIC KIDNEY AND HEPATIC DISEASE 1 (AUTOSOMAL RECESSIVE)-LIKE 1"/>
    <property type="match status" value="1"/>
</dbReference>
<dbReference type="AlphaFoldDB" id="A0A9D3YSF1"/>
<keyword evidence="1" id="KW-0732">Signal</keyword>
<gene>
    <name evidence="2" type="ORF">DPMN_079569</name>
</gene>
<evidence type="ECO:0000313" key="3">
    <source>
        <dbReference type="Proteomes" id="UP000828390"/>
    </source>
</evidence>
<proteinExistence type="predicted"/>
<dbReference type="InterPro" id="IPR052387">
    <property type="entry name" value="Fibrocystin"/>
</dbReference>
<accession>A0A9D3YSF1</accession>
<name>A0A9D3YSF1_DREPO</name>
<reference evidence="2" key="2">
    <citation type="submission" date="2020-11" db="EMBL/GenBank/DDBJ databases">
        <authorList>
            <person name="McCartney M.A."/>
            <person name="Auch B."/>
            <person name="Kono T."/>
            <person name="Mallez S."/>
            <person name="Becker A."/>
            <person name="Gohl D.M."/>
            <person name="Silverstein K.A.T."/>
            <person name="Koren S."/>
            <person name="Bechman K.B."/>
            <person name="Herman A."/>
            <person name="Abrahante J.E."/>
            <person name="Garbe J."/>
        </authorList>
    </citation>
    <scope>NUCLEOTIDE SEQUENCE</scope>
    <source>
        <strain evidence="2">Duluth1</strain>
        <tissue evidence="2">Whole animal</tissue>
    </source>
</reference>
<sequence>MVQNATGTNFFDKDTGIFTFIIKGGVTIDVKTSKSIIISFGIQAMTPEEFFGDNLVENIASFLNIPLTKVRIVSVVSASASGKRKRRSSEGVEVTIEIADEPATGVDFLSMVHFLFFLFGPLIMLG</sequence>
<dbReference type="EMBL" id="JAIWYP010000015">
    <property type="protein sequence ID" value="KAH3704513.1"/>
    <property type="molecule type" value="Genomic_DNA"/>
</dbReference>
<protein>
    <submittedName>
        <fullName evidence="2">Uncharacterized protein</fullName>
    </submittedName>
</protein>
<comment type="caution">
    <text evidence="2">The sequence shown here is derived from an EMBL/GenBank/DDBJ whole genome shotgun (WGS) entry which is preliminary data.</text>
</comment>
<evidence type="ECO:0000256" key="1">
    <source>
        <dbReference type="ARBA" id="ARBA00022729"/>
    </source>
</evidence>
<reference evidence="2" key="1">
    <citation type="journal article" date="2019" name="bioRxiv">
        <title>The Genome of the Zebra Mussel, Dreissena polymorpha: A Resource for Invasive Species Research.</title>
        <authorList>
            <person name="McCartney M.A."/>
            <person name="Auch B."/>
            <person name="Kono T."/>
            <person name="Mallez S."/>
            <person name="Zhang Y."/>
            <person name="Obille A."/>
            <person name="Becker A."/>
            <person name="Abrahante J.E."/>
            <person name="Garbe J."/>
            <person name="Badalamenti J.P."/>
            <person name="Herman A."/>
            <person name="Mangelson H."/>
            <person name="Liachko I."/>
            <person name="Sullivan S."/>
            <person name="Sone E.D."/>
            <person name="Koren S."/>
            <person name="Silverstein K.A.T."/>
            <person name="Beckman K.B."/>
            <person name="Gohl D.M."/>
        </authorList>
    </citation>
    <scope>NUCLEOTIDE SEQUENCE</scope>
    <source>
        <strain evidence="2">Duluth1</strain>
        <tissue evidence="2">Whole animal</tissue>
    </source>
</reference>
<organism evidence="2 3">
    <name type="scientific">Dreissena polymorpha</name>
    <name type="common">Zebra mussel</name>
    <name type="synonym">Mytilus polymorpha</name>
    <dbReference type="NCBI Taxonomy" id="45954"/>
    <lineage>
        <taxon>Eukaryota</taxon>
        <taxon>Metazoa</taxon>
        <taxon>Spiralia</taxon>
        <taxon>Lophotrochozoa</taxon>
        <taxon>Mollusca</taxon>
        <taxon>Bivalvia</taxon>
        <taxon>Autobranchia</taxon>
        <taxon>Heteroconchia</taxon>
        <taxon>Euheterodonta</taxon>
        <taxon>Imparidentia</taxon>
        <taxon>Neoheterodontei</taxon>
        <taxon>Myida</taxon>
        <taxon>Dreissenoidea</taxon>
        <taxon>Dreissenidae</taxon>
        <taxon>Dreissena</taxon>
    </lineage>
</organism>
<dbReference type="PANTHER" id="PTHR46769:SF2">
    <property type="entry name" value="FIBROCYSTIN-L ISOFORM 2 PRECURSOR-RELATED"/>
    <property type="match status" value="1"/>
</dbReference>
<evidence type="ECO:0000313" key="2">
    <source>
        <dbReference type="EMBL" id="KAH3704513.1"/>
    </source>
</evidence>
<dbReference type="Proteomes" id="UP000828390">
    <property type="component" value="Unassembled WGS sequence"/>
</dbReference>